<evidence type="ECO:0000256" key="3">
    <source>
        <dbReference type="ARBA" id="ARBA00005709"/>
    </source>
</evidence>
<dbReference type="Proteomes" id="UP001056907">
    <property type="component" value="Chromosome"/>
</dbReference>
<evidence type="ECO:0000256" key="5">
    <source>
        <dbReference type="ARBA" id="ARBA00023143"/>
    </source>
</evidence>
<dbReference type="EMBL" id="CP078013">
    <property type="protein sequence ID" value="USV99626.1"/>
    <property type="molecule type" value="Genomic_DNA"/>
</dbReference>
<evidence type="ECO:0000313" key="9">
    <source>
        <dbReference type="Proteomes" id="UP001056907"/>
    </source>
</evidence>
<dbReference type="AlphaFoldDB" id="A0ABD7TDJ3"/>
<dbReference type="PANTHER" id="PTHR42792">
    <property type="entry name" value="FLAGELLIN"/>
    <property type="match status" value="1"/>
</dbReference>
<keyword evidence="4" id="KW-0964">Secreted</keyword>
<sequence length="537" mass="56246">MRISTQQYFETSSAKYTENYSGVVKAQDQASSGVRVQTAADDPVAAARLLMLQQQKDMLGQFNGNITSLKNSLTNEQSVLDAINDAMQRASELALRAGGSVSDADRKSIASEVGAIEDQVLGLLNSKDSSGNYIFSGSTTQTPPYSRNSDGTYSYQGDETPLSLQVSDTLNVAAGDTGKNVLEGAVNSGRTQAKWIQPATVPPAPPAVNDNKVSLSAGLVTSGTDYTRKFADGQPYKLTFTSSTQYKVSDKDGNDVTSEIPGNGTFDSTKEGSSTVALRGVKFEISLNLKGVTPGAESDALVKDRAFTLETKPDTFSVSRTPSNLSTVQLTGARVSSQADYASTFPNSGAVIKFTSSTAYEVYAQPYTTNSKAIASGDTGGATTVTAAGITFDISGGTPLGTPSAGDQFAVGASTKKTQSALDTLSQLRQALEEPADGNPAAQVKLKDTLDASLSNLANSRTQLDNVRGSIGARMNALDIQSAENTSIGTANKSTMSDLANIDMGEAAINLALQQTMLQASQLAFVKIAQLSLFNKM</sequence>
<reference evidence="8" key="2">
    <citation type="submission" date="2024-04" db="EMBL/GenBank/DDBJ databases">
        <authorList>
            <person name="Diaz M."/>
            <person name="Bach T."/>
            <person name="Gonzalez Anta G."/>
            <person name="Agaras B."/>
            <person name="Wibberg D."/>
            <person name="Noguera F."/>
            <person name="Canciani W."/>
            <person name="Ybarra T."/>
            <person name="Nunez M.L."/>
            <person name="Valverde C."/>
        </authorList>
    </citation>
    <scope>NUCLEOTIDE SEQUENCE</scope>
    <source>
        <strain evidence="8">1008</strain>
    </source>
</reference>
<organism evidence="8 9">
    <name type="scientific">Pseudomonas pergaminensis</name>
    <dbReference type="NCBI Taxonomy" id="2853159"/>
    <lineage>
        <taxon>Bacteria</taxon>
        <taxon>Pseudomonadati</taxon>
        <taxon>Pseudomonadota</taxon>
        <taxon>Gammaproteobacteria</taxon>
        <taxon>Pseudomonadales</taxon>
        <taxon>Pseudomonadaceae</taxon>
        <taxon>Pseudomonas</taxon>
    </lineage>
</organism>
<dbReference type="SUPFAM" id="SSF64518">
    <property type="entry name" value="Phase 1 flagellin"/>
    <property type="match status" value="1"/>
</dbReference>
<keyword evidence="8" id="KW-0969">Cilium</keyword>
<evidence type="ECO:0000259" key="7">
    <source>
        <dbReference type="Pfam" id="PF00669"/>
    </source>
</evidence>
<dbReference type="NCBIfam" id="NF009361">
    <property type="entry name" value="PRK12717.1"/>
    <property type="match status" value="1"/>
</dbReference>
<feature type="region of interest" description="Disordered" evidence="6">
    <location>
        <begin position="250"/>
        <end position="271"/>
    </location>
</feature>
<dbReference type="NCBIfam" id="TIGR02550">
    <property type="entry name" value="flagell_flgL"/>
    <property type="match status" value="1"/>
</dbReference>
<accession>A0ABD7TDJ3</accession>
<gene>
    <name evidence="8" type="ORF">KUA23_21695</name>
</gene>
<protein>
    <submittedName>
        <fullName evidence="8">Flagellar hook-associated protein 3</fullName>
    </submittedName>
</protein>
<evidence type="ECO:0000256" key="4">
    <source>
        <dbReference type="ARBA" id="ARBA00022525"/>
    </source>
</evidence>
<dbReference type="InterPro" id="IPR001029">
    <property type="entry name" value="Flagellin_N"/>
</dbReference>
<dbReference type="GO" id="GO:0005576">
    <property type="term" value="C:extracellular region"/>
    <property type="evidence" value="ECO:0007669"/>
    <property type="project" value="UniProtKB-SubCell"/>
</dbReference>
<dbReference type="GO" id="GO:0009288">
    <property type="term" value="C:bacterial-type flagellum"/>
    <property type="evidence" value="ECO:0007669"/>
    <property type="project" value="UniProtKB-SubCell"/>
</dbReference>
<proteinExistence type="inferred from homology"/>
<reference evidence="8" key="1">
    <citation type="journal article" date="2022" name="Front. Plant Sci.">
        <title>Agronomic efficiency and genome mining analysis of the wheat-biostimulant rhizospheric bacterium Pseudomonas pergaminensis sp. nov. strain 1008T.</title>
        <authorList>
            <person name="Diaz M."/>
            <person name="Bach T."/>
            <person name="Gonzalez Anta G."/>
            <person name="Agaras B."/>
            <person name="Wibberg D."/>
            <person name="Noguera F."/>
            <person name="Canciani W."/>
            <person name="Valverde C."/>
        </authorList>
    </citation>
    <scope>NUCLEOTIDE SEQUENCE</scope>
    <source>
        <strain evidence="8">1008</strain>
    </source>
</reference>
<name>A0ABD7TDJ3_9PSED</name>
<dbReference type="InterPro" id="IPR001492">
    <property type="entry name" value="Flagellin"/>
</dbReference>
<comment type="subcellular location">
    <subcellularLocation>
        <location evidence="1">Bacterial flagellum</location>
    </subcellularLocation>
    <subcellularLocation>
        <location evidence="2">Secreted</location>
    </subcellularLocation>
</comment>
<dbReference type="KEGG" id="ppeg:KUA23_21695"/>
<keyword evidence="8" id="KW-0966">Cell projection</keyword>
<dbReference type="RefSeq" id="WP_100492394.1">
    <property type="nucleotide sequence ID" value="NZ_CP078013.2"/>
</dbReference>
<evidence type="ECO:0000256" key="1">
    <source>
        <dbReference type="ARBA" id="ARBA00004365"/>
    </source>
</evidence>
<dbReference type="PANTHER" id="PTHR42792:SF1">
    <property type="entry name" value="FLAGELLAR HOOK-ASSOCIATED PROTEIN 3"/>
    <property type="match status" value="1"/>
</dbReference>
<comment type="similarity">
    <text evidence="3">Belongs to the bacterial flagellin family.</text>
</comment>
<keyword evidence="8" id="KW-0282">Flagellum</keyword>
<feature type="domain" description="Flagellin N-terminal" evidence="7">
    <location>
        <begin position="3"/>
        <end position="140"/>
    </location>
</feature>
<dbReference type="Gene3D" id="1.20.1330.10">
    <property type="entry name" value="f41 fragment of flagellin, N-terminal domain"/>
    <property type="match status" value="2"/>
</dbReference>
<evidence type="ECO:0000256" key="6">
    <source>
        <dbReference type="SAM" id="MobiDB-lite"/>
    </source>
</evidence>
<evidence type="ECO:0000256" key="2">
    <source>
        <dbReference type="ARBA" id="ARBA00004613"/>
    </source>
</evidence>
<dbReference type="InterPro" id="IPR013384">
    <property type="entry name" value="Flagell_FlgL"/>
</dbReference>
<dbReference type="Pfam" id="PF00669">
    <property type="entry name" value="Flagellin_N"/>
    <property type="match status" value="1"/>
</dbReference>
<keyword evidence="5" id="KW-0975">Bacterial flagellum</keyword>
<evidence type="ECO:0000313" key="8">
    <source>
        <dbReference type="EMBL" id="USV99626.1"/>
    </source>
</evidence>